<dbReference type="Gene3D" id="2.60.40.10">
    <property type="entry name" value="Immunoglobulins"/>
    <property type="match status" value="1"/>
</dbReference>
<dbReference type="SUPFAM" id="SSF48726">
    <property type="entry name" value="Immunoglobulin"/>
    <property type="match status" value="1"/>
</dbReference>
<accession>A0AAR2JJU7</accession>
<protein>
    <recommendedName>
        <fullName evidence="3">Ig-like domain-containing protein</fullName>
    </recommendedName>
</protein>
<name>A0AAR2JJU7_PYGNA</name>
<evidence type="ECO:0000256" key="2">
    <source>
        <dbReference type="SAM" id="MobiDB-lite"/>
    </source>
</evidence>
<dbReference type="InterPro" id="IPR013098">
    <property type="entry name" value="Ig_I-set"/>
</dbReference>
<dbReference type="InterPro" id="IPR003598">
    <property type="entry name" value="Ig_sub2"/>
</dbReference>
<feature type="region of interest" description="Disordered" evidence="2">
    <location>
        <begin position="125"/>
        <end position="149"/>
    </location>
</feature>
<dbReference type="PANTHER" id="PTHR13817">
    <property type="entry name" value="TITIN"/>
    <property type="match status" value="1"/>
</dbReference>
<keyword evidence="5" id="KW-1185">Reference proteome</keyword>
<dbReference type="Proteomes" id="UP001501920">
    <property type="component" value="Chromosome 6"/>
</dbReference>
<evidence type="ECO:0000259" key="3">
    <source>
        <dbReference type="PROSITE" id="PS50835"/>
    </source>
</evidence>
<feature type="domain" description="Ig-like" evidence="3">
    <location>
        <begin position="12"/>
        <end position="106"/>
    </location>
</feature>
<proteinExistence type="predicted"/>
<dbReference type="GeneTree" id="ENSGT01110000267173"/>
<sequence length="149" mass="16719">MPYAHFLLLEPPSFVQKLDNMSVLLGSELTMQCVLKGSLPITVSWMKDDHEVKDTEHVQISFENRIAVTDKSSMLKILSAERADEGEYTFEVSNDVGSGTCEAFVTVLGISSHVLYRSSKDMVKKTGQGQFQNNPMPEKHCHNQNKGRK</sequence>
<evidence type="ECO:0000313" key="4">
    <source>
        <dbReference type="Ensembl" id="ENSPNAP00000050572.1"/>
    </source>
</evidence>
<dbReference type="InterPro" id="IPR050964">
    <property type="entry name" value="Striated_Muscle_Regulatory"/>
</dbReference>
<dbReference type="Pfam" id="PF07679">
    <property type="entry name" value="I-set"/>
    <property type="match status" value="1"/>
</dbReference>
<dbReference type="InterPro" id="IPR003599">
    <property type="entry name" value="Ig_sub"/>
</dbReference>
<reference evidence="4" key="3">
    <citation type="submission" date="2025-09" db="UniProtKB">
        <authorList>
            <consortium name="Ensembl"/>
        </authorList>
    </citation>
    <scope>IDENTIFICATION</scope>
</reference>
<dbReference type="InterPro" id="IPR036179">
    <property type="entry name" value="Ig-like_dom_sf"/>
</dbReference>
<dbReference type="AlphaFoldDB" id="A0AAR2JJU7"/>
<evidence type="ECO:0000313" key="5">
    <source>
        <dbReference type="Proteomes" id="UP001501920"/>
    </source>
</evidence>
<evidence type="ECO:0000256" key="1">
    <source>
        <dbReference type="ARBA" id="ARBA00022737"/>
    </source>
</evidence>
<dbReference type="InterPro" id="IPR007110">
    <property type="entry name" value="Ig-like_dom"/>
</dbReference>
<dbReference type="SMART" id="SM00409">
    <property type="entry name" value="IG"/>
    <property type="match status" value="1"/>
</dbReference>
<reference evidence="4 5" key="1">
    <citation type="submission" date="2020-10" db="EMBL/GenBank/DDBJ databases">
        <title>Pygocentrus nattereri (red-bellied piranha) genome, fPygNat1, primary haplotype.</title>
        <authorList>
            <person name="Myers G."/>
            <person name="Meyer A."/>
            <person name="Karagic N."/>
            <person name="Pippel M."/>
            <person name="Winkler S."/>
            <person name="Tracey A."/>
            <person name="Wood J."/>
            <person name="Formenti G."/>
            <person name="Howe K."/>
            <person name="Fedrigo O."/>
            <person name="Jarvis E.D."/>
        </authorList>
    </citation>
    <scope>NUCLEOTIDE SEQUENCE [LARGE SCALE GENOMIC DNA]</scope>
</reference>
<organism evidence="4 5">
    <name type="scientific">Pygocentrus nattereri</name>
    <name type="common">Red-bellied piranha</name>
    <dbReference type="NCBI Taxonomy" id="42514"/>
    <lineage>
        <taxon>Eukaryota</taxon>
        <taxon>Metazoa</taxon>
        <taxon>Chordata</taxon>
        <taxon>Craniata</taxon>
        <taxon>Vertebrata</taxon>
        <taxon>Euteleostomi</taxon>
        <taxon>Actinopterygii</taxon>
        <taxon>Neopterygii</taxon>
        <taxon>Teleostei</taxon>
        <taxon>Ostariophysi</taxon>
        <taxon>Characiformes</taxon>
        <taxon>Characoidei</taxon>
        <taxon>Pygocentrus</taxon>
    </lineage>
</organism>
<keyword evidence="1" id="KW-0677">Repeat</keyword>
<dbReference type="InterPro" id="IPR013783">
    <property type="entry name" value="Ig-like_fold"/>
</dbReference>
<dbReference type="PROSITE" id="PS50835">
    <property type="entry name" value="IG_LIKE"/>
    <property type="match status" value="1"/>
</dbReference>
<reference evidence="4" key="2">
    <citation type="submission" date="2025-08" db="UniProtKB">
        <authorList>
            <consortium name="Ensembl"/>
        </authorList>
    </citation>
    <scope>IDENTIFICATION</scope>
</reference>
<dbReference type="PANTHER" id="PTHR13817:SF166">
    <property type="entry name" value="NEURONAL IGCAM-RELATED"/>
    <property type="match status" value="1"/>
</dbReference>
<dbReference type="FunFam" id="2.60.40.10:FF:000022">
    <property type="entry name" value="Cardiac titin"/>
    <property type="match status" value="1"/>
</dbReference>
<dbReference type="Ensembl" id="ENSPNAT00000084703.1">
    <property type="protein sequence ID" value="ENSPNAP00000050572.1"/>
    <property type="gene ID" value="ENSPNAG00000034397.1"/>
</dbReference>
<dbReference type="SMART" id="SM00408">
    <property type="entry name" value="IGc2"/>
    <property type="match status" value="1"/>
</dbReference>